<gene>
    <name evidence="1" type="ORF">LCGC14_2759480</name>
</gene>
<organism evidence="1">
    <name type="scientific">marine sediment metagenome</name>
    <dbReference type="NCBI Taxonomy" id="412755"/>
    <lineage>
        <taxon>unclassified sequences</taxon>
        <taxon>metagenomes</taxon>
        <taxon>ecological metagenomes</taxon>
    </lineage>
</organism>
<protein>
    <submittedName>
        <fullName evidence="1">Uncharacterized protein</fullName>
    </submittedName>
</protein>
<name>A0A0F9BQY6_9ZZZZ</name>
<sequence>LVYPYSFWYTRTYASWMQRLVSKAGTIKAYSTFRELLAKEIEDAPDWYKYSLKINSIPGIDMENPIFIMFENMVNPLNAITGVPFQDNDKRVLRKLKEENNAAIHYQPFQGRPLGCARIVSV</sequence>
<feature type="non-terminal residue" evidence="1">
    <location>
        <position position="1"/>
    </location>
</feature>
<comment type="caution">
    <text evidence="1">The sequence shown here is derived from an EMBL/GenBank/DDBJ whole genome shotgun (WGS) entry which is preliminary data.</text>
</comment>
<evidence type="ECO:0000313" key="1">
    <source>
        <dbReference type="EMBL" id="KKK86816.1"/>
    </source>
</evidence>
<proteinExistence type="predicted"/>
<accession>A0A0F9BQY6</accession>
<dbReference type="AlphaFoldDB" id="A0A0F9BQY6"/>
<dbReference type="EMBL" id="LAZR01050680">
    <property type="protein sequence ID" value="KKK86816.1"/>
    <property type="molecule type" value="Genomic_DNA"/>
</dbReference>
<reference evidence="1" key="1">
    <citation type="journal article" date="2015" name="Nature">
        <title>Complex archaea that bridge the gap between prokaryotes and eukaryotes.</title>
        <authorList>
            <person name="Spang A."/>
            <person name="Saw J.H."/>
            <person name="Jorgensen S.L."/>
            <person name="Zaremba-Niedzwiedzka K."/>
            <person name="Martijn J."/>
            <person name="Lind A.E."/>
            <person name="van Eijk R."/>
            <person name="Schleper C."/>
            <person name="Guy L."/>
            <person name="Ettema T.J."/>
        </authorList>
    </citation>
    <scope>NUCLEOTIDE SEQUENCE</scope>
</reference>